<name>A0A937A7I9_9BACT</name>
<dbReference type="InterPro" id="IPR011060">
    <property type="entry name" value="RibuloseP-bd_barrel"/>
</dbReference>
<feature type="domain" description="Indole-3-glycerol phosphate synthase" evidence="9">
    <location>
        <begin position="4"/>
        <end position="255"/>
    </location>
</feature>
<evidence type="ECO:0000313" key="10">
    <source>
        <dbReference type="EMBL" id="MBL0765055.1"/>
    </source>
</evidence>
<keyword evidence="7" id="KW-0057">Aromatic amino acid biosynthesis</keyword>
<reference evidence="10" key="1">
    <citation type="submission" date="2021-01" db="EMBL/GenBank/DDBJ databases">
        <title>Marivirga sp. nov., isolated from intertidal surface sediments.</title>
        <authorList>
            <person name="Zhang M."/>
        </authorList>
    </citation>
    <scope>NUCLEOTIDE SEQUENCE</scope>
    <source>
        <strain evidence="10">SM1354</strain>
    </source>
</reference>
<dbReference type="SUPFAM" id="SSF51366">
    <property type="entry name" value="Ribulose-phoshate binding barrel"/>
    <property type="match status" value="1"/>
</dbReference>
<comment type="pathway">
    <text evidence="2">Amino-acid biosynthesis; L-tryptophan biosynthesis; L-tryptophan from chorismate: step 4/5.</text>
</comment>
<dbReference type="PANTHER" id="PTHR22854">
    <property type="entry name" value="TRYPTOPHAN BIOSYNTHESIS PROTEIN"/>
    <property type="match status" value="1"/>
</dbReference>
<dbReference type="InterPro" id="IPR013798">
    <property type="entry name" value="Indole-3-glycerol_P_synth_dom"/>
</dbReference>
<evidence type="ECO:0000259" key="9">
    <source>
        <dbReference type="Pfam" id="PF00218"/>
    </source>
</evidence>
<dbReference type="GO" id="GO:0004640">
    <property type="term" value="F:phosphoribosylanthranilate isomerase activity"/>
    <property type="evidence" value="ECO:0007669"/>
    <property type="project" value="TreeGrafter"/>
</dbReference>
<dbReference type="InterPro" id="IPR045186">
    <property type="entry name" value="Indole-3-glycerol_P_synth"/>
</dbReference>
<dbReference type="GO" id="GO:0000162">
    <property type="term" value="P:L-tryptophan biosynthetic process"/>
    <property type="evidence" value="ECO:0007669"/>
    <property type="project" value="UniProtKB-KW"/>
</dbReference>
<protein>
    <recommendedName>
        <fullName evidence="3">indole-3-glycerol-phosphate synthase</fullName>
        <ecNumber evidence="3">4.1.1.48</ecNumber>
    </recommendedName>
</protein>
<evidence type="ECO:0000256" key="1">
    <source>
        <dbReference type="ARBA" id="ARBA00001633"/>
    </source>
</evidence>
<evidence type="ECO:0000256" key="2">
    <source>
        <dbReference type="ARBA" id="ARBA00004696"/>
    </source>
</evidence>
<accession>A0A937A7I9</accession>
<sequence length="265" mass="29853">MNTLEKIINYKKEEVEKRKKLYPVELLKQQTYFEATPVSLKKYLLDPNKTGIIAEFKRQSPSEGIINQHAKVEETSIGYMQAGSSALSILTDKPSFGGDLEDLKTARKFNFCPILRKDFMIDSYQVYEAKANGADAILLIAAAIDRAKAEELAALAHELKMEVLLEVHNEEEINSHLGDYVDLVGVNSRDLKSFKTDLEGLKALYSKIPDEYVKIAESGIKTSEDYLKLKTLGFKGFLIGTTFMKNTNPAKACQKFSQQIRITKN</sequence>
<dbReference type="AlphaFoldDB" id="A0A937A7I9"/>
<dbReference type="EMBL" id="JAERQG010000001">
    <property type="protein sequence ID" value="MBL0765055.1"/>
    <property type="molecule type" value="Genomic_DNA"/>
</dbReference>
<comment type="catalytic activity">
    <reaction evidence="1">
        <text>1-(2-carboxyphenylamino)-1-deoxy-D-ribulose 5-phosphate + H(+) = (1S,2R)-1-C-(indol-3-yl)glycerol 3-phosphate + CO2 + H2O</text>
        <dbReference type="Rhea" id="RHEA:23476"/>
        <dbReference type="ChEBI" id="CHEBI:15377"/>
        <dbReference type="ChEBI" id="CHEBI:15378"/>
        <dbReference type="ChEBI" id="CHEBI:16526"/>
        <dbReference type="ChEBI" id="CHEBI:58613"/>
        <dbReference type="ChEBI" id="CHEBI:58866"/>
        <dbReference type="EC" id="4.1.1.48"/>
    </reaction>
</comment>
<organism evidence="10 11">
    <name type="scientific">Marivirga atlantica</name>
    <dbReference type="NCBI Taxonomy" id="1548457"/>
    <lineage>
        <taxon>Bacteria</taxon>
        <taxon>Pseudomonadati</taxon>
        <taxon>Bacteroidota</taxon>
        <taxon>Cytophagia</taxon>
        <taxon>Cytophagales</taxon>
        <taxon>Marivirgaceae</taxon>
        <taxon>Marivirga</taxon>
    </lineage>
</organism>
<proteinExistence type="predicted"/>
<dbReference type="PANTHER" id="PTHR22854:SF2">
    <property type="entry name" value="INDOLE-3-GLYCEROL-PHOSPHATE SYNTHASE"/>
    <property type="match status" value="1"/>
</dbReference>
<evidence type="ECO:0000256" key="7">
    <source>
        <dbReference type="ARBA" id="ARBA00023141"/>
    </source>
</evidence>
<keyword evidence="11" id="KW-1185">Reference proteome</keyword>
<keyword evidence="4" id="KW-0028">Amino-acid biosynthesis</keyword>
<dbReference type="InterPro" id="IPR013785">
    <property type="entry name" value="Aldolase_TIM"/>
</dbReference>
<dbReference type="Proteomes" id="UP000642920">
    <property type="component" value="Unassembled WGS sequence"/>
</dbReference>
<dbReference type="FunFam" id="3.20.20.70:FF:000024">
    <property type="entry name" value="Indole-3-glycerol phosphate synthase"/>
    <property type="match status" value="1"/>
</dbReference>
<dbReference type="EC" id="4.1.1.48" evidence="3"/>
<dbReference type="CDD" id="cd00331">
    <property type="entry name" value="IGPS"/>
    <property type="match status" value="1"/>
</dbReference>
<evidence type="ECO:0000256" key="5">
    <source>
        <dbReference type="ARBA" id="ARBA00022793"/>
    </source>
</evidence>
<keyword evidence="5" id="KW-0210">Decarboxylase</keyword>
<evidence type="ECO:0000256" key="3">
    <source>
        <dbReference type="ARBA" id="ARBA00012362"/>
    </source>
</evidence>
<keyword evidence="8 10" id="KW-0456">Lyase</keyword>
<evidence type="ECO:0000256" key="4">
    <source>
        <dbReference type="ARBA" id="ARBA00022605"/>
    </source>
</evidence>
<dbReference type="NCBIfam" id="NF001377">
    <property type="entry name" value="PRK00278.2-4"/>
    <property type="match status" value="1"/>
</dbReference>
<comment type="caution">
    <text evidence="10">The sequence shown here is derived from an EMBL/GenBank/DDBJ whole genome shotgun (WGS) entry which is preliminary data.</text>
</comment>
<evidence type="ECO:0000256" key="8">
    <source>
        <dbReference type="ARBA" id="ARBA00023239"/>
    </source>
</evidence>
<dbReference type="GO" id="GO:0004425">
    <property type="term" value="F:indole-3-glycerol-phosphate synthase activity"/>
    <property type="evidence" value="ECO:0007669"/>
    <property type="project" value="UniProtKB-EC"/>
</dbReference>
<keyword evidence="6" id="KW-0822">Tryptophan biosynthesis</keyword>
<dbReference type="Pfam" id="PF00218">
    <property type="entry name" value="IGPS"/>
    <property type="match status" value="1"/>
</dbReference>
<dbReference type="Gene3D" id="3.20.20.70">
    <property type="entry name" value="Aldolase class I"/>
    <property type="match status" value="1"/>
</dbReference>
<dbReference type="RefSeq" id="WP_201919199.1">
    <property type="nucleotide sequence ID" value="NZ_JAERQG010000001.1"/>
</dbReference>
<evidence type="ECO:0000256" key="6">
    <source>
        <dbReference type="ARBA" id="ARBA00022822"/>
    </source>
</evidence>
<gene>
    <name evidence="10" type="primary">trpC</name>
    <name evidence="10" type="ORF">JKP34_07325</name>
</gene>
<evidence type="ECO:0000313" key="11">
    <source>
        <dbReference type="Proteomes" id="UP000642920"/>
    </source>
</evidence>